<accession>A0A061AVJ1</accession>
<reference evidence="2" key="1">
    <citation type="journal article" date="2014" name="Genome Announc.">
        <title>Genome sequence of the yeast Cyberlindnera fabianii (Hansenula fabianii).</title>
        <authorList>
            <person name="Freel K.C."/>
            <person name="Sarilar V."/>
            <person name="Neuveglise C."/>
            <person name="Devillers H."/>
            <person name="Friedrich A."/>
            <person name="Schacherer J."/>
        </authorList>
    </citation>
    <scope>NUCLEOTIDE SEQUENCE</scope>
    <source>
        <strain evidence="2">YJS4271</strain>
    </source>
</reference>
<name>A0A061AVJ1_CYBFA</name>
<dbReference type="SUPFAM" id="SSF55961">
    <property type="entry name" value="Bet v1-like"/>
    <property type="match status" value="1"/>
</dbReference>
<dbReference type="Pfam" id="PF11274">
    <property type="entry name" value="DUF3074"/>
    <property type="match status" value="1"/>
</dbReference>
<dbReference type="EMBL" id="MPUK01000001">
    <property type="protein sequence ID" value="ONH69439.1"/>
    <property type="molecule type" value="Genomic_DNA"/>
</dbReference>
<evidence type="ECO:0000313" key="2">
    <source>
        <dbReference type="EMBL" id="CDR38751.1"/>
    </source>
</evidence>
<dbReference type="InterPro" id="IPR024500">
    <property type="entry name" value="DUF3074"/>
</dbReference>
<evidence type="ECO:0000259" key="1">
    <source>
        <dbReference type="Pfam" id="PF11274"/>
    </source>
</evidence>
<dbReference type="InterPro" id="IPR023393">
    <property type="entry name" value="START-like_dom_sf"/>
</dbReference>
<dbReference type="Gene3D" id="3.30.530.20">
    <property type="match status" value="1"/>
</dbReference>
<organism evidence="2">
    <name type="scientific">Cyberlindnera fabianii</name>
    <name type="common">Yeast</name>
    <name type="synonym">Hansenula fabianii</name>
    <dbReference type="NCBI Taxonomy" id="36022"/>
    <lineage>
        <taxon>Eukaryota</taxon>
        <taxon>Fungi</taxon>
        <taxon>Dikarya</taxon>
        <taxon>Ascomycota</taxon>
        <taxon>Saccharomycotina</taxon>
        <taxon>Saccharomycetes</taxon>
        <taxon>Phaffomycetales</taxon>
        <taxon>Phaffomycetaceae</taxon>
        <taxon>Cyberlindnera</taxon>
    </lineage>
</organism>
<dbReference type="OMA" id="GDGAPWH"/>
<dbReference type="STRING" id="36022.A0A061AVJ1"/>
<keyword evidence="4" id="KW-1185">Reference proteome</keyword>
<dbReference type="Proteomes" id="UP000189513">
    <property type="component" value="Unassembled WGS sequence"/>
</dbReference>
<reference evidence="4" key="2">
    <citation type="journal article" date="2017" name="Genome Announc.">
        <title>Genome sequences of Cyberlindnera fabianii 65, Pichia kudriavzevii 129, and Saccharomyces cerevisiae 131 isolated from fermented masau fruits in Zimbabwe.</title>
        <authorList>
            <person name="van Rijswijck I.M.H."/>
            <person name="Derks M.F.L."/>
            <person name="Abee T."/>
            <person name="de Ridder D."/>
            <person name="Smid E.J."/>
        </authorList>
    </citation>
    <scope>NUCLEOTIDE SEQUENCE [LARGE SCALE GENOMIC DNA]</scope>
    <source>
        <strain evidence="4">65</strain>
    </source>
</reference>
<dbReference type="PANTHER" id="PTHR40370:SF1">
    <property type="entry name" value="DUF3074 DOMAIN-CONTAINING PROTEIN"/>
    <property type="match status" value="1"/>
</dbReference>
<proteinExistence type="predicted"/>
<dbReference type="PANTHER" id="PTHR40370">
    <property type="entry name" value="EXPRESSED PROTEIN"/>
    <property type="match status" value="1"/>
</dbReference>
<evidence type="ECO:0000313" key="4">
    <source>
        <dbReference type="Proteomes" id="UP000189513"/>
    </source>
</evidence>
<dbReference type="VEuPathDB" id="FungiDB:BON22_0111"/>
<dbReference type="EMBL" id="LK052887">
    <property type="protein sequence ID" value="CDR38751.1"/>
    <property type="molecule type" value="Genomic_DNA"/>
</dbReference>
<dbReference type="OrthoDB" id="6423603at2759"/>
<feature type="domain" description="DUF3074" evidence="1">
    <location>
        <begin position="67"/>
        <end position="249"/>
    </location>
</feature>
<gene>
    <name evidence="3" type="ORF">BON22_0111</name>
    <name evidence="2" type="ORF">CYFA0S_02e05292g</name>
</gene>
<sequence length="253" mass="28926">MVFKFSTEARTLLDIPTDPKQFVQDADALVGNVESSWKKHKTYTYKLDDGSKESVTTYGTNLNGEYWLSRVSSHAEKTFAFDKMAKYLLGADKTESGEYSVIDLYKHTEYETDYIHVLSKWDKVPLESYDEFAKIADDTHLKRWASIRAEYELGAPLTTREFNEFIMIVEPGYINDCGYVIQLVSNRVTSTGHVKGVYCSIERIRKVGDEVEWIMCTCSDSGGNVPKWLQNSMISKSVAADVPSFLNWVKRQK</sequence>
<protein>
    <submittedName>
        <fullName evidence="2">CYFA0S02e05292g1_1</fullName>
    </submittedName>
</protein>
<reference evidence="3" key="3">
    <citation type="submission" date="2017-01" db="EMBL/GenBank/DDBJ databases">
        <authorList>
            <person name="Mah S.A."/>
            <person name="Swanson W.J."/>
            <person name="Moy G.W."/>
            <person name="Vacquier V.D."/>
        </authorList>
    </citation>
    <scope>NUCLEOTIDE SEQUENCE [LARGE SCALE GENOMIC DNA]</scope>
    <source>
        <strain evidence="3">65</strain>
    </source>
</reference>
<dbReference type="AlphaFoldDB" id="A0A061AVJ1"/>
<evidence type="ECO:0000313" key="3">
    <source>
        <dbReference type="EMBL" id="ONH69439.1"/>
    </source>
</evidence>